<dbReference type="Proteomes" id="UP001550210">
    <property type="component" value="Unassembled WGS sequence"/>
</dbReference>
<gene>
    <name evidence="3" type="ORF">ABZZ21_01390</name>
</gene>
<proteinExistence type="predicted"/>
<dbReference type="InterPro" id="IPR006311">
    <property type="entry name" value="TAT_signal"/>
</dbReference>
<dbReference type="RefSeq" id="WP_355390833.1">
    <property type="nucleotide sequence ID" value="NZ_JBEGHN010000045.1"/>
</dbReference>
<keyword evidence="2" id="KW-0472">Membrane</keyword>
<comment type="caution">
    <text evidence="3">The sequence shown here is derived from an EMBL/GenBank/DDBJ whole genome shotgun (WGS) entry which is preliminary data.</text>
</comment>
<organism evidence="3 4">
    <name type="scientific">Streptomyces ossamyceticus</name>
    <dbReference type="NCBI Taxonomy" id="249581"/>
    <lineage>
        <taxon>Bacteria</taxon>
        <taxon>Bacillati</taxon>
        <taxon>Actinomycetota</taxon>
        <taxon>Actinomycetes</taxon>
        <taxon>Kitasatosporales</taxon>
        <taxon>Streptomycetaceae</taxon>
        <taxon>Streptomyces</taxon>
    </lineage>
</organism>
<evidence type="ECO:0008006" key="5">
    <source>
        <dbReference type="Google" id="ProtNLM"/>
    </source>
</evidence>
<feature type="region of interest" description="Disordered" evidence="1">
    <location>
        <begin position="1"/>
        <end position="25"/>
    </location>
</feature>
<accession>A0ABV2UNW0</accession>
<keyword evidence="4" id="KW-1185">Reference proteome</keyword>
<evidence type="ECO:0000313" key="3">
    <source>
        <dbReference type="EMBL" id="MET9843240.1"/>
    </source>
</evidence>
<reference evidence="3 4" key="1">
    <citation type="submission" date="2024-06" db="EMBL/GenBank/DDBJ databases">
        <title>The Natural Products Discovery Center: Release of the First 8490 Sequenced Strains for Exploring Actinobacteria Biosynthetic Diversity.</title>
        <authorList>
            <person name="Kalkreuter E."/>
            <person name="Kautsar S.A."/>
            <person name="Yang D."/>
            <person name="Bader C.D."/>
            <person name="Teijaro C.N."/>
            <person name="Fluegel L."/>
            <person name="Davis C.M."/>
            <person name="Simpson J.R."/>
            <person name="Lauterbach L."/>
            <person name="Steele A.D."/>
            <person name="Gui C."/>
            <person name="Meng S."/>
            <person name="Li G."/>
            <person name="Viehrig K."/>
            <person name="Ye F."/>
            <person name="Su P."/>
            <person name="Kiefer A.F."/>
            <person name="Nichols A."/>
            <person name="Cepeda A.J."/>
            <person name="Yan W."/>
            <person name="Fan B."/>
            <person name="Jiang Y."/>
            <person name="Adhikari A."/>
            <person name="Zheng C.-J."/>
            <person name="Schuster L."/>
            <person name="Cowan T.M."/>
            <person name="Smanski M.J."/>
            <person name="Chevrette M.G."/>
            <person name="De Carvalho L.P.S."/>
            <person name="Shen B."/>
        </authorList>
    </citation>
    <scope>NUCLEOTIDE SEQUENCE [LARGE SCALE GENOMIC DNA]</scope>
    <source>
        <strain evidence="3 4">NPDC006434</strain>
    </source>
</reference>
<evidence type="ECO:0000256" key="2">
    <source>
        <dbReference type="SAM" id="Phobius"/>
    </source>
</evidence>
<feature type="transmembrane region" description="Helical" evidence="2">
    <location>
        <begin position="30"/>
        <end position="53"/>
    </location>
</feature>
<dbReference type="PROSITE" id="PS51318">
    <property type="entry name" value="TAT"/>
    <property type="match status" value="1"/>
</dbReference>
<protein>
    <recommendedName>
        <fullName evidence="5">Secreted protein</fullName>
    </recommendedName>
</protein>
<evidence type="ECO:0000313" key="4">
    <source>
        <dbReference type="Proteomes" id="UP001550210"/>
    </source>
</evidence>
<name>A0ABV2UNW0_9ACTN</name>
<dbReference type="EMBL" id="JBEXPZ010000002">
    <property type="protein sequence ID" value="MET9843240.1"/>
    <property type="molecule type" value="Genomic_DNA"/>
</dbReference>
<keyword evidence="2" id="KW-0812">Transmembrane</keyword>
<feature type="compositionally biased region" description="Basic and acidic residues" evidence="1">
    <location>
        <begin position="14"/>
        <end position="25"/>
    </location>
</feature>
<evidence type="ECO:0000256" key="1">
    <source>
        <dbReference type="SAM" id="MobiDB-lite"/>
    </source>
</evidence>
<feature type="compositionally biased region" description="Polar residues" evidence="1">
    <location>
        <begin position="1"/>
        <end position="13"/>
    </location>
</feature>
<keyword evidence="2" id="KW-1133">Transmembrane helix</keyword>
<sequence length="58" mass="6381">MTNSHETSHATSPRTEHRVDRPRLTRRERLRLAGAALGGLTAGIARAGLTWLLDQFTG</sequence>